<keyword evidence="7" id="KW-1185">Reference proteome</keyword>
<dbReference type="InterPro" id="IPR000847">
    <property type="entry name" value="LysR_HTH_N"/>
</dbReference>
<dbReference type="PANTHER" id="PTHR30537:SF3">
    <property type="entry name" value="TRANSCRIPTIONAL REGULATORY PROTEIN"/>
    <property type="match status" value="1"/>
</dbReference>
<dbReference type="InterPro" id="IPR036390">
    <property type="entry name" value="WH_DNA-bd_sf"/>
</dbReference>
<dbReference type="PANTHER" id="PTHR30537">
    <property type="entry name" value="HTH-TYPE TRANSCRIPTIONAL REGULATOR"/>
    <property type="match status" value="1"/>
</dbReference>
<dbReference type="SUPFAM" id="SSF46785">
    <property type="entry name" value="Winged helix' DNA-binding domain"/>
    <property type="match status" value="1"/>
</dbReference>
<dbReference type="InterPro" id="IPR058163">
    <property type="entry name" value="LysR-type_TF_proteobact-type"/>
</dbReference>
<evidence type="ECO:0000313" key="7">
    <source>
        <dbReference type="Proteomes" id="UP000771797"/>
    </source>
</evidence>
<evidence type="ECO:0000256" key="4">
    <source>
        <dbReference type="ARBA" id="ARBA00023163"/>
    </source>
</evidence>
<dbReference type="RefSeq" id="WP_159660439.1">
    <property type="nucleotide sequence ID" value="NZ_AQPF01000009.1"/>
</dbReference>
<evidence type="ECO:0000256" key="2">
    <source>
        <dbReference type="ARBA" id="ARBA00023015"/>
    </source>
</evidence>
<proteinExistence type="inferred from homology"/>
<evidence type="ECO:0000259" key="5">
    <source>
        <dbReference type="PROSITE" id="PS50931"/>
    </source>
</evidence>
<gene>
    <name evidence="6" type="ORF">A6D6_01620</name>
</gene>
<reference evidence="6 7" key="1">
    <citation type="submission" date="2012-09" db="EMBL/GenBank/DDBJ databases">
        <title>Genome Sequence of alkane-degrading Bacterium Alcanivorax sp. 6-D-6.</title>
        <authorList>
            <person name="Lai Q."/>
            <person name="Shao Z."/>
        </authorList>
    </citation>
    <scope>NUCLEOTIDE SEQUENCE [LARGE SCALE GENOMIC DNA]</scope>
    <source>
        <strain evidence="6 7">6-D-6</strain>
    </source>
</reference>
<dbReference type="PROSITE" id="PS50931">
    <property type="entry name" value="HTH_LYSR"/>
    <property type="match status" value="1"/>
</dbReference>
<accession>A0ABQ6Y9X1</accession>
<keyword evidence="4" id="KW-0804">Transcription</keyword>
<comment type="caution">
    <text evidence="6">The sequence shown here is derived from an EMBL/GenBank/DDBJ whole genome shotgun (WGS) entry which is preliminary data.</text>
</comment>
<keyword evidence="2" id="KW-0805">Transcription regulation</keyword>
<dbReference type="Pfam" id="PF00126">
    <property type="entry name" value="HTH_1"/>
    <property type="match status" value="1"/>
</dbReference>
<evidence type="ECO:0000256" key="3">
    <source>
        <dbReference type="ARBA" id="ARBA00023125"/>
    </source>
</evidence>
<dbReference type="SUPFAM" id="SSF53850">
    <property type="entry name" value="Periplasmic binding protein-like II"/>
    <property type="match status" value="1"/>
</dbReference>
<dbReference type="Pfam" id="PF03466">
    <property type="entry name" value="LysR_substrate"/>
    <property type="match status" value="1"/>
</dbReference>
<protein>
    <submittedName>
        <fullName evidence="6">LysR family transcriptional regulator</fullName>
    </submittedName>
</protein>
<dbReference type="Gene3D" id="3.40.190.290">
    <property type="match status" value="1"/>
</dbReference>
<feature type="domain" description="HTH lysR-type" evidence="5">
    <location>
        <begin position="16"/>
        <end position="71"/>
    </location>
</feature>
<evidence type="ECO:0000313" key="6">
    <source>
        <dbReference type="EMBL" id="KAF0806285.1"/>
    </source>
</evidence>
<dbReference type="Proteomes" id="UP000771797">
    <property type="component" value="Unassembled WGS sequence"/>
</dbReference>
<comment type="similarity">
    <text evidence="1">Belongs to the LysR transcriptional regulatory family.</text>
</comment>
<sequence length="316" mass="35433">MEAFINVELRLMRARLDHMRTFLAVCDGGSIAAAGRALSVSAAAVSKQISALERSLETTLLERTTRRLVLTPAGVLFRDHAIRTLRLLETSESEYLSRIRGEPSGVLRVVAARWLAEYALVPKLGAFLGRYPGIDLELELAERFPDMEQENVDLIFGMSMTGSNGLVRRSLGRTAYWLCAAPDYLERHGVPRTPDQLGDHRLITHLTRPQQQSFLRDGRRLMMRSPLRLNDTGAIISAVRQGLGLAWLHHYMVCDQIETGRLCRVMPEWERPPMTVDLFYRSSGRGLPALRHFIDFAVDACRLPPLSTAPADDGTL</sequence>
<dbReference type="CDD" id="cd08422">
    <property type="entry name" value="PBP2_CrgA_like"/>
    <property type="match status" value="1"/>
</dbReference>
<organism evidence="6 7">
    <name type="scientific">Alcanivorax xiamenensis</name>
    <dbReference type="NCBI Taxonomy" id="1177156"/>
    <lineage>
        <taxon>Bacteria</taxon>
        <taxon>Pseudomonadati</taxon>
        <taxon>Pseudomonadota</taxon>
        <taxon>Gammaproteobacteria</taxon>
        <taxon>Oceanospirillales</taxon>
        <taxon>Alcanivoracaceae</taxon>
        <taxon>Alcanivorax</taxon>
    </lineage>
</organism>
<dbReference type="InterPro" id="IPR005119">
    <property type="entry name" value="LysR_subst-bd"/>
</dbReference>
<dbReference type="EMBL" id="AQPF01000009">
    <property type="protein sequence ID" value="KAF0806285.1"/>
    <property type="molecule type" value="Genomic_DNA"/>
</dbReference>
<dbReference type="InterPro" id="IPR036388">
    <property type="entry name" value="WH-like_DNA-bd_sf"/>
</dbReference>
<dbReference type="Gene3D" id="1.10.10.10">
    <property type="entry name" value="Winged helix-like DNA-binding domain superfamily/Winged helix DNA-binding domain"/>
    <property type="match status" value="1"/>
</dbReference>
<evidence type="ECO:0000256" key="1">
    <source>
        <dbReference type="ARBA" id="ARBA00009437"/>
    </source>
</evidence>
<name>A0ABQ6Y9X1_9GAMM</name>
<keyword evidence="3" id="KW-0238">DNA-binding</keyword>